<evidence type="ECO:0000256" key="1">
    <source>
        <dbReference type="ARBA" id="ARBA00038414"/>
    </source>
</evidence>
<keyword evidence="8" id="KW-1185">Reference proteome</keyword>
<comment type="caution">
    <text evidence="7">The sequence shown here is derived from an EMBL/GenBank/DDBJ whole genome shotgun (WGS) entry which is preliminary data.</text>
</comment>
<comment type="catalytic activity">
    <reaction evidence="2">
        <text>a D-5-monosubstituted hydantoin = a L-5-monosubstituted hydantoin</text>
        <dbReference type="Rhea" id="RHEA:46624"/>
        <dbReference type="ChEBI" id="CHEBI:86339"/>
        <dbReference type="ChEBI" id="CHEBI:86340"/>
        <dbReference type="EC" id="5.1.99.5"/>
    </reaction>
</comment>
<dbReference type="RefSeq" id="WP_115466399.1">
    <property type="nucleotide sequence ID" value="NZ_QKRA01000001.1"/>
</dbReference>
<name>A0A370UDI8_9GAMM</name>
<evidence type="ECO:0000256" key="5">
    <source>
        <dbReference type="ARBA" id="ARBA00093199"/>
    </source>
</evidence>
<evidence type="ECO:0000256" key="3">
    <source>
        <dbReference type="ARBA" id="ARBA00066406"/>
    </source>
</evidence>
<evidence type="ECO:0000313" key="8">
    <source>
        <dbReference type="Proteomes" id="UP000254326"/>
    </source>
</evidence>
<dbReference type="PANTHER" id="PTHR28047:SF5">
    <property type="entry name" value="PROTEIN DCG1"/>
    <property type="match status" value="1"/>
</dbReference>
<dbReference type="InterPro" id="IPR015942">
    <property type="entry name" value="Asp/Glu/hydantoin_racemase"/>
</dbReference>
<organism evidence="7 8">
    <name type="scientific">Marinomonas piezotolerans</name>
    <dbReference type="NCBI Taxonomy" id="2213058"/>
    <lineage>
        <taxon>Bacteria</taxon>
        <taxon>Pseudomonadati</taxon>
        <taxon>Pseudomonadota</taxon>
        <taxon>Gammaproteobacteria</taxon>
        <taxon>Oceanospirillales</taxon>
        <taxon>Oceanospirillaceae</taxon>
        <taxon>Marinomonas</taxon>
    </lineage>
</organism>
<comment type="catalytic activity">
    <reaction evidence="5">
        <text>D-5-benzylhydantoin = L-5-benzylhydantoin</text>
        <dbReference type="Rhea" id="RHEA:83991"/>
        <dbReference type="ChEBI" id="CHEBI:176864"/>
        <dbReference type="ChEBI" id="CHEBI:233540"/>
    </reaction>
</comment>
<dbReference type="EC" id="5.1.99.5" evidence="3"/>
<dbReference type="GO" id="GO:0047661">
    <property type="term" value="F:amino-acid racemase activity"/>
    <property type="evidence" value="ECO:0007669"/>
    <property type="project" value="InterPro"/>
</dbReference>
<evidence type="ECO:0000313" key="7">
    <source>
        <dbReference type="EMBL" id="RDL45811.1"/>
    </source>
</evidence>
<evidence type="ECO:0000256" key="2">
    <source>
        <dbReference type="ARBA" id="ARBA00051635"/>
    </source>
</evidence>
<evidence type="ECO:0000256" key="4">
    <source>
        <dbReference type="ARBA" id="ARBA00067972"/>
    </source>
</evidence>
<dbReference type="GO" id="GO:0036348">
    <property type="term" value="F:hydantoin racemase activity"/>
    <property type="evidence" value="ECO:0007669"/>
    <property type="project" value="UniProtKB-EC"/>
</dbReference>
<dbReference type="InterPro" id="IPR052186">
    <property type="entry name" value="Hydantoin_racemase-like"/>
</dbReference>
<dbReference type="Proteomes" id="UP000254326">
    <property type="component" value="Unassembled WGS sequence"/>
</dbReference>
<evidence type="ECO:0000256" key="6">
    <source>
        <dbReference type="ARBA" id="ARBA00093234"/>
    </source>
</evidence>
<accession>A0A370UDI8</accession>
<dbReference type="PANTHER" id="PTHR28047">
    <property type="entry name" value="PROTEIN DCG1"/>
    <property type="match status" value="1"/>
</dbReference>
<protein>
    <recommendedName>
        <fullName evidence="4">Hydantoin racemase</fullName>
        <ecNumber evidence="3">5.1.99.5</ecNumber>
    </recommendedName>
</protein>
<dbReference type="OrthoDB" id="9791723at2"/>
<dbReference type="FunFam" id="3.40.50.12500:FF:000001">
    <property type="entry name" value="Putative hydantoin racemase"/>
    <property type="match status" value="1"/>
</dbReference>
<gene>
    <name evidence="7" type="ORF">DN730_01830</name>
</gene>
<dbReference type="EMBL" id="QKRA01000001">
    <property type="protein sequence ID" value="RDL45811.1"/>
    <property type="molecule type" value="Genomic_DNA"/>
</dbReference>
<comment type="similarity">
    <text evidence="1">Belongs to the HyuE racemase family.</text>
</comment>
<dbReference type="AlphaFoldDB" id="A0A370UDI8"/>
<dbReference type="Gene3D" id="3.40.50.12500">
    <property type="match status" value="1"/>
</dbReference>
<proteinExistence type="inferred from homology"/>
<reference evidence="7 8" key="1">
    <citation type="submission" date="2018-06" db="EMBL/GenBank/DDBJ databases">
        <title>Marinomonas sp. YLB-05 draft genome sequence.</title>
        <authorList>
            <person name="Yu L."/>
            <person name="Tang X."/>
        </authorList>
    </citation>
    <scope>NUCLEOTIDE SEQUENCE [LARGE SCALE GENOMIC DNA]</scope>
    <source>
        <strain evidence="7 8">YLB-05</strain>
    </source>
</reference>
<dbReference type="InterPro" id="IPR053714">
    <property type="entry name" value="Iso_Racemase_Enz_sf"/>
</dbReference>
<dbReference type="Pfam" id="PF01177">
    <property type="entry name" value="Asp_Glu_race"/>
    <property type="match status" value="1"/>
</dbReference>
<sequence>MRILVVNPNTTSPMTEVACAAARQVVSPGTEIVPLTSNFGPASIEGYFDEAVCVPGMLKAIQQAEDYDAVVIACFDDTGLDAARCLTDKPVIGIGEAAYRVASMLSNKFSVVTTLSRSVPALEHNLLRYGLERQCARVRATDIPVLELENESARAYDKIASEIEAALRDDRAEAIVLGCAGMVELADKLTKHYQIPVLDGVTCAVSMCESLIRLGVKTSRKGGYAPPHTEKISVLG</sequence>
<comment type="catalytic activity">
    <reaction evidence="6">
        <text>D-5-isobutylhydantoin = L-5-isobutylhydantoin</text>
        <dbReference type="Rhea" id="RHEA:84231"/>
        <dbReference type="ChEBI" id="CHEBI:233609"/>
        <dbReference type="ChEBI" id="CHEBI:233610"/>
    </reaction>
</comment>